<protein>
    <submittedName>
        <fullName evidence="1">PIG-L family deacetylase</fullName>
    </submittedName>
</protein>
<sequence>MERQAGWRILKGVRLLAVFPHPDDEIGVSGTLAKHVLRGDAAKILWLTRGELASQFGEMPPDEVARIREEHGHTVAQMIGAEAQFLDFADSSLTGGRDEALAIARVVAAWKPDVVITWNPQDVHPDHRASYWATLSALKFCRIPKLVGEAHRQPVRLLHYYRSDIPRPAVYVDVGEEGQAVAEKVFSFYRDFYKWEYSLEAFRANRSRLGAEAGAKFAERFQSEAPLAHSYLG</sequence>
<dbReference type="PANTHER" id="PTHR12993:SF11">
    <property type="entry name" value="N-ACETYLGLUCOSAMINYL-PHOSPHATIDYLINOSITOL DE-N-ACETYLASE"/>
    <property type="match status" value="1"/>
</dbReference>
<dbReference type="EMBL" id="DSWI01000011">
    <property type="protein sequence ID" value="HFG19992.1"/>
    <property type="molecule type" value="Genomic_DNA"/>
</dbReference>
<accession>A0A7C3DPV9</accession>
<dbReference type="Pfam" id="PF02585">
    <property type="entry name" value="PIG-L"/>
    <property type="match status" value="1"/>
</dbReference>
<dbReference type="AlphaFoldDB" id="A0A7C3DPV9"/>
<dbReference type="GO" id="GO:0016811">
    <property type="term" value="F:hydrolase activity, acting on carbon-nitrogen (but not peptide) bonds, in linear amides"/>
    <property type="evidence" value="ECO:0007669"/>
    <property type="project" value="TreeGrafter"/>
</dbReference>
<dbReference type="InterPro" id="IPR024078">
    <property type="entry name" value="LmbE-like_dom_sf"/>
</dbReference>
<dbReference type="SUPFAM" id="SSF102588">
    <property type="entry name" value="LmbE-like"/>
    <property type="match status" value="1"/>
</dbReference>
<dbReference type="Gene3D" id="3.40.50.10320">
    <property type="entry name" value="LmbE-like"/>
    <property type="match status" value="1"/>
</dbReference>
<comment type="caution">
    <text evidence="1">The sequence shown here is derived from an EMBL/GenBank/DDBJ whole genome shotgun (WGS) entry which is preliminary data.</text>
</comment>
<organism evidence="1">
    <name type="scientific">Meiothermus ruber</name>
    <dbReference type="NCBI Taxonomy" id="277"/>
    <lineage>
        <taxon>Bacteria</taxon>
        <taxon>Thermotogati</taxon>
        <taxon>Deinococcota</taxon>
        <taxon>Deinococci</taxon>
        <taxon>Thermales</taxon>
        <taxon>Thermaceae</taxon>
        <taxon>Meiothermus</taxon>
    </lineage>
</organism>
<proteinExistence type="predicted"/>
<reference evidence="1" key="1">
    <citation type="journal article" date="2020" name="mSystems">
        <title>Genome- and Community-Level Interaction Insights into Carbon Utilization and Element Cycling Functions of Hydrothermarchaeota in Hydrothermal Sediment.</title>
        <authorList>
            <person name="Zhou Z."/>
            <person name="Liu Y."/>
            <person name="Xu W."/>
            <person name="Pan J."/>
            <person name="Luo Z.H."/>
            <person name="Li M."/>
        </authorList>
    </citation>
    <scope>NUCLEOTIDE SEQUENCE [LARGE SCALE GENOMIC DNA]</scope>
    <source>
        <strain evidence="1">SpSt-524</strain>
    </source>
</reference>
<dbReference type="PANTHER" id="PTHR12993">
    <property type="entry name" value="N-ACETYLGLUCOSAMINYL-PHOSPHATIDYLINOSITOL DE-N-ACETYLASE-RELATED"/>
    <property type="match status" value="1"/>
</dbReference>
<gene>
    <name evidence="1" type="ORF">ENS82_04620</name>
</gene>
<dbReference type="InterPro" id="IPR003737">
    <property type="entry name" value="GlcNAc_PI_deacetylase-related"/>
</dbReference>
<name>A0A7C3DPV9_MEIRU</name>
<evidence type="ECO:0000313" key="1">
    <source>
        <dbReference type="EMBL" id="HFG19992.1"/>
    </source>
</evidence>